<dbReference type="GeneID" id="34556160"/>
<gene>
    <name evidence="2" type="ORF">CORC01_03000</name>
</gene>
<proteinExistence type="predicted"/>
<dbReference type="EMBL" id="MJBS01000017">
    <property type="protein sequence ID" value="OHF01809.1"/>
    <property type="molecule type" value="Genomic_DNA"/>
</dbReference>
<feature type="region of interest" description="Disordered" evidence="1">
    <location>
        <begin position="101"/>
        <end position="132"/>
    </location>
</feature>
<feature type="compositionally biased region" description="Basic residues" evidence="1">
    <location>
        <begin position="1"/>
        <end position="17"/>
    </location>
</feature>
<feature type="region of interest" description="Disordered" evidence="1">
    <location>
        <begin position="155"/>
        <end position="191"/>
    </location>
</feature>
<protein>
    <submittedName>
        <fullName evidence="2">Uncharacterized protein</fullName>
    </submittedName>
</protein>
<keyword evidence="3" id="KW-1185">Reference proteome</keyword>
<evidence type="ECO:0000313" key="3">
    <source>
        <dbReference type="Proteomes" id="UP000176998"/>
    </source>
</evidence>
<evidence type="ECO:0000313" key="2">
    <source>
        <dbReference type="EMBL" id="OHF01809.1"/>
    </source>
</evidence>
<sequence>MTQRHTHHRKHASKGSRKSSPSRESPEDTPNTGAAFDQHYLAPTAGPWSSWARDWEIEWDFWRSPANQTYNYMHPLPKMSYYQQPIKSTPNPAPAFTYTFRHTSNPVPREDQPNSGSDYSHDASDEETFPTASSSVLIPAIIDVDTKNNIKVMVPDPKTGEATTIYDNRHKHSNKKKMTPEFKVRDWLNRG</sequence>
<dbReference type="AlphaFoldDB" id="A0A1G4BK40"/>
<reference evidence="2 3" key="1">
    <citation type="submission" date="2016-09" db="EMBL/GenBank/DDBJ databases">
        <authorList>
            <person name="Capua I."/>
            <person name="De Benedictis P."/>
            <person name="Joannis T."/>
            <person name="Lombin L.H."/>
            <person name="Cattoli G."/>
        </authorList>
    </citation>
    <scope>NUCLEOTIDE SEQUENCE [LARGE SCALE GENOMIC DNA]</scope>
    <source>
        <strain evidence="2 3">IMI 309357</strain>
    </source>
</reference>
<feature type="region of interest" description="Disordered" evidence="1">
    <location>
        <begin position="1"/>
        <end position="39"/>
    </location>
</feature>
<organism evidence="2 3">
    <name type="scientific">Colletotrichum orchidophilum</name>
    <dbReference type="NCBI Taxonomy" id="1209926"/>
    <lineage>
        <taxon>Eukaryota</taxon>
        <taxon>Fungi</taxon>
        <taxon>Dikarya</taxon>
        <taxon>Ascomycota</taxon>
        <taxon>Pezizomycotina</taxon>
        <taxon>Sordariomycetes</taxon>
        <taxon>Hypocreomycetidae</taxon>
        <taxon>Glomerellales</taxon>
        <taxon>Glomerellaceae</taxon>
        <taxon>Colletotrichum</taxon>
    </lineage>
</organism>
<feature type="compositionally biased region" description="Basic and acidic residues" evidence="1">
    <location>
        <begin position="178"/>
        <end position="191"/>
    </location>
</feature>
<accession>A0A1G4BK40</accession>
<comment type="caution">
    <text evidence="2">The sequence shown here is derived from an EMBL/GenBank/DDBJ whole genome shotgun (WGS) entry which is preliminary data.</text>
</comment>
<dbReference type="Proteomes" id="UP000176998">
    <property type="component" value="Unassembled WGS sequence"/>
</dbReference>
<name>A0A1G4BK40_9PEZI</name>
<dbReference type="OrthoDB" id="4836052at2759"/>
<dbReference type="RefSeq" id="XP_022478951.1">
    <property type="nucleotide sequence ID" value="XM_022614650.1"/>
</dbReference>
<evidence type="ECO:0000256" key="1">
    <source>
        <dbReference type="SAM" id="MobiDB-lite"/>
    </source>
</evidence>